<comment type="caution">
    <text evidence="4">The sequence shown here is derived from an EMBL/GenBank/DDBJ whole genome shotgun (WGS) entry which is preliminary data.</text>
</comment>
<dbReference type="GO" id="GO:0048731">
    <property type="term" value="P:system development"/>
    <property type="evidence" value="ECO:0007669"/>
    <property type="project" value="UniProtKB-ARBA"/>
</dbReference>
<dbReference type="Gene3D" id="2.30.29.30">
    <property type="entry name" value="Pleckstrin-homology domain (PH domain)/Phosphotyrosine-binding domain (PTB)"/>
    <property type="match status" value="1"/>
</dbReference>
<dbReference type="GO" id="GO:0071944">
    <property type="term" value="C:cell periphery"/>
    <property type="evidence" value="ECO:0007669"/>
    <property type="project" value="UniProtKB-ARBA"/>
</dbReference>
<keyword evidence="2" id="KW-0472">Membrane</keyword>
<dbReference type="Pfam" id="PF00373">
    <property type="entry name" value="FERM_M"/>
    <property type="match status" value="1"/>
</dbReference>
<dbReference type="PROSITE" id="PS50057">
    <property type="entry name" value="FERM_3"/>
    <property type="match status" value="1"/>
</dbReference>
<evidence type="ECO:0000256" key="1">
    <source>
        <dbReference type="SAM" id="MobiDB-lite"/>
    </source>
</evidence>
<dbReference type="Proteomes" id="UP000440578">
    <property type="component" value="Unassembled WGS sequence"/>
</dbReference>
<proteinExistence type="predicted"/>
<dbReference type="GO" id="GO:0005856">
    <property type="term" value="C:cytoskeleton"/>
    <property type="evidence" value="ECO:0007669"/>
    <property type="project" value="TreeGrafter"/>
</dbReference>
<dbReference type="OrthoDB" id="6266673at2759"/>
<feature type="region of interest" description="Disordered" evidence="1">
    <location>
        <begin position="264"/>
        <end position="305"/>
    </location>
</feature>
<dbReference type="PANTHER" id="PTHR23280:SF32">
    <property type="entry name" value="FI22325P1"/>
    <property type="match status" value="1"/>
</dbReference>
<feature type="compositionally biased region" description="Polar residues" evidence="1">
    <location>
        <begin position="271"/>
        <end position="289"/>
    </location>
</feature>
<dbReference type="InterPro" id="IPR019749">
    <property type="entry name" value="Band_41_domain"/>
</dbReference>
<dbReference type="PRINTS" id="PR00935">
    <property type="entry name" value="BAND41"/>
</dbReference>
<dbReference type="FunFam" id="1.20.80.10:FF:000006">
    <property type="entry name" value="FERM domain-containing protein 5 isoform X1"/>
    <property type="match status" value="1"/>
</dbReference>
<dbReference type="SUPFAM" id="SSF47031">
    <property type="entry name" value="Second domain of FERM"/>
    <property type="match status" value="1"/>
</dbReference>
<reference evidence="4 5" key="1">
    <citation type="submission" date="2019-07" db="EMBL/GenBank/DDBJ databases">
        <title>Draft genome assembly of a fouling barnacle, Amphibalanus amphitrite (Darwin, 1854): The first reference genome for Thecostraca.</title>
        <authorList>
            <person name="Kim W."/>
        </authorList>
    </citation>
    <scope>NUCLEOTIDE SEQUENCE [LARGE SCALE GENOMIC DNA]</scope>
    <source>
        <strain evidence="4">SNU_AA5</strain>
        <tissue evidence="4">Soma without cirri and trophi</tissue>
    </source>
</reference>
<feature type="region of interest" description="Disordered" evidence="1">
    <location>
        <begin position="338"/>
        <end position="396"/>
    </location>
</feature>
<feature type="compositionally biased region" description="Low complexity" evidence="1">
    <location>
        <begin position="354"/>
        <end position="368"/>
    </location>
</feature>
<keyword evidence="2" id="KW-1133">Transmembrane helix</keyword>
<protein>
    <submittedName>
        <fullName evidence="4">FERM domain-containing protein 5</fullName>
    </submittedName>
</protein>
<dbReference type="PANTHER" id="PTHR23280">
    <property type="entry name" value="4.1 G PROTEIN"/>
    <property type="match status" value="1"/>
</dbReference>
<evidence type="ECO:0000313" key="4">
    <source>
        <dbReference type="EMBL" id="KAF0291679.1"/>
    </source>
</evidence>
<evidence type="ECO:0000259" key="3">
    <source>
        <dbReference type="PROSITE" id="PS50057"/>
    </source>
</evidence>
<sequence>MWPMVFSFRVKFYPGWPERLQEELTRYQVYLQLRRDLRAGRLSPPEEEAALLAALVLQVETGDHDPEEQRGRYASDYSLVWRASSRLEERTMELHSRQTRGLDPGQAEMTLLKRAAQLDTYGLRPQAFKDQRGAPVMLGLNFRGISVLQDGRRTHLFRWHDVQKLNFENKMFIVHLVFVEDSRNKTKRTVGYKSDSVQRCRHFWRDATEHRLFFTCESSRSAPRMVLGGSLFSRHSRVRFSGRTEREVCRQPVRREQPQFSRYGLRPSVRPKSQSVPATPCESQGSSSAYGAARLPHDSPIPEHTSLADDETMMVAPCGPEENGGRLLHMSPIRAYESAGLTSQQQQDRSAERPLPLTTLTVPTDSPLHGQAGVSRLERGVPPEPPRRPSRRPSAPAAGRRLLVAPLLRVLLYAVLTVAALLLLLLVAVFELDTAATRELRLFPELQLLRRRLYQPARELVVRGVSL</sequence>
<dbReference type="InterPro" id="IPR019748">
    <property type="entry name" value="FERM_central"/>
</dbReference>
<dbReference type="AlphaFoldDB" id="A0A6A4VEW9"/>
<dbReference type="CDD" id="cd14473">
    <property type="entry name" value="FERM_B-lobe"/>
    <property type="match status" value="1"/>
</dbReference>
<dbReference type="Gene3D" id="1.20.80.10">
    <property type="match status" value="1"/>
</dbReference>
<dbReference type="InterPro" id="IPR018980">
    <property type="entry name" value="FERM_PH-like_C"/>
</dbReference>
<dbReference type="Pfam" id="PF09380">
    <property type="entry name" value="FERM_C"/>
    <property type="match status" value="1"/>
</dbReference>
<keyword evidence="2" id="KW-0812">Transmembrane</keyword>
<gene>
    <name evidence="4" type="primary">Frmd5_1</name>
    <name evidence="4" type="ORF">FJT64_010257</name>
</gene>
<dbReference type="GO" id="GO:0009887">
    <property type="term" value="P:animal organ morphogenesis"/>
    <property type="evidence" value="ECO:0007669"/>
    <property type="project" value="UniProtKB-ARBA"/>
</dbReference>
<dbReference type="InterPro" id="IPR011993">
    <property type="entry name" value="PH-like_dom_sf"/>
</dbReference>
<evidence type="ECO:0000313" key="5">
    <source>
        <dbReference type="Proteomes" id="UP000440578"/>
    </source>
</evidence>
<organism evidence="4 5">
    <name type="scientific">Amphibalanus amphitrite</name>
    <name type="common">Striped barnacle</name>
    <name type="synonym">Balanus amphitrite</name>
    <dbReference type="NCBI Taxonomy" id="1232801"/>
    <lineage>
        <taxon>Eukaryota</taxon>
        <taxon>Metazoa</taxon>
        <taxon>Ecdysozoa</taxon>
        <taxon>Arthropoda</taxon>
        <taxon>Crustacea</taxon>
        <taxon>Multicrustacea</taxon>
        <taxon>Cirripedia</taxon>
        <taxon>Thoracica</taxon>
        <taxon>Thoracicalcarea</taxon>
        <taxon>Balanomorpha</taxon>
        <taxon>Balanoidea</taxon>
        <taxon>Balanidae</taxon>
        <taxon>Amphibalaninae</taxon>
        <taxon>Amphibalanus</taxon>
    </lineage>
</organism>
<dbReference type="EMBL" id="VIIS01001862">
    <property type="protein sequence ID" value="KAF0291679.1"/>
    <property type="molecule type" value="Genomic_DNA"/>
</dbReference>
<dbReference type="SMART" id="SM01196">
    <property type="entry name" value="FERM_C"/>
    <property type="match status" value="1"/>
</dbReference>
<feature type="domain" description="FERM" evidence="3">
    <location>
        <begin position="1"/>
        <end position="218"/>
    </location>
</feature>
<name>A0A6A4VEW9_AMPAM</name>
<keyword evidence="5" id="KW-1185">Reference proteome</keyword>
<dbReference type="InterPro" id="IPR000299">
    <property type="entry name" value="FERM_domain"/>
</dbReference>
<accession>A0A6A4VEW9</accession>
<dbReference type="EMBL" id="VIIS01001862">
    <property type="protein sequence ID" value="KAF0291680.1"/>
    <property type="molecule type" value="Genomic_DNA"/>
</dbReference>
<dbReference type="InterPro" id="IPR014352">
    <property type="entry name" value="FERM/acyl-CoA-bd_prot_sf"/>
</dbReference>
<dbReference type="InterPro" id="IPR035963">
    <property type="entry name" value="FERM_2"/>
</dbReference>
<dbReference type="SUPFAM" id="SSF50729">
    <property type="entry name" value="PH domain-like"/>
    <property type="match status" value="1"/>
</dbReference>
<evidence type="ECO:0000256" key="2">
    <source>
        <dbReference type="SAM" id="Phobius"/>
    </source>
</evidence>
<dbReference type="GO" id="GO:0031032">
    <property type="term" value="P:actomyosin structure organization"/>
    <property type="evidence" value="ECO:0007669"/>
    <property type="project" value="TreeGrafter"/>
</dbReference>
<feature type="compositionally biased region" description="Basic and acidic residues" evidence="1">
    <location>
        <begin position="376"/>
        <end position="387"/>
    </location>
</feature>
<feature type="transmembrane region" description="Helical" evidence="2">
    <location>
        <begin position="410"/>
        <end position="432"/>
    </location>
</feature>